<dbReference type="InterPro" id="IPR007823">
    <property type="entry name" value="RRP8"/>
</dbReference>
<keyword evidence="6 9" id="KW-0949">S-adenosyl-L-methionine</keyword>
<dbReference type="SUPFAM" id="SSF53335">
    <property type="entry name" value="S-adenosyl-L-methionine-dependent methyltransferases"/>
    <property type="match status" value="1"/>
</dbReference>
<evidence type="ECO:0000256" key="7">
    <source>
        <dbReference type="ARBA" id="ARBA00023242"/>
    </source>
</evidence>
<dbReference type="Gene3D" id="3.40.50.150">
    <property type="entry name" value="Vaccinia Virus protein VP39"/>
    <property type="match status" value="1"/>
</dbReference>
<proteinExistence type="inferred from homology"/>
<dbReference type="PANTHER" id="PTHR12787:SF0">
    <property type="entry name" value="RIBOSOMAL RNA-PROCESSING PROTEIN 8"/>
    <property type="match status" value="1"/>
</dbReference>
<evidence type="ECO:0000256" key="4">
    <source>
        <dbReference type="ARBA" id="ARBA00022603"/>
    </source>
</evidence>
<keyword evidence="11" id="KW-1185">Reference proteome</keyword>
<accession>A0A5M3MTF6</accession>
<dbReference type="InterPro" id="IPR042036">
    <property type="entry name" value="RRP8_N"/>
</dbReference>
<dbReference type="Pfam" id="PF05148">
    <property type="entry name" value="Methyltransf_8"/>
    <property type="match status" value="1"/>
</dbReference>
<dbReference type="KEGG" id="cput:CONPUDRAFT_53446"/>
<evidence type="ECO:0000313" key="11">
    <source>
        <dbReference type="Proteomes" id="UP000053558"/>
    </source>
</evidence>
<evidence type="ECO:0000256" key="6">
    <source>
        <dbReference type="ARBA" id="ARBA00022691"/>
    </source>
</evidence>
<dbReference type="GeneID" id="19207586"/>
<dbReference type="PANTHER" id="PTHR12787">
    <property type="entry name" value="RIBOSOMAL RNA-PROCESSING PROTEIN 8"/>
    <property type="match status" value="1"/>
</dbReference>
<comment type="subcellular location">
    <subcellularLocation>
        <location evidence="1 9">Nucleus</location>
        <location evidence="1 9">Nucleolus</location>
    </subcellularLocation>
</comment>
<keyword evidence="7 9" id="KW-0539">Nucleus</keyword>
<sequence>MDPPKASANGTPSTGHCVAGLTSLQKGMKDSLEGARFRWINEQLYKSDSVEAVKLMQDSPENFHEYHKGFRHQVYSWPSNPVTHYVEELSALPKGTIIADLGCGDAALVRELAGKQTVISFDLVSDGMYVVEADICSKIPLPGSEPQGSEKSDGVGQVVDVVVCALSLMSTNWPNCVREAWRILKPGGTLKIAEVASRFEDVEQFTSLVNSHGFKLKSKDDRNSHFTLLEFKKVPRATKSAKEWTGLMSRGHVLKPCEYKRR</sequence>
<evidence type="ECO:0000313" key="10">
    <source>
        <dbReference type="EMBL" id="EIW82442.1"/>
    </source>
</evidence>
<evidence type="ECO:0000256" key="3">
    <source>
        <dbReference type="ARBA" id="ARBA00022552"/>
    </source>
</evidence>
<dbReference type="RefSeq" id="XP_007767311.1">
    <property type="nucleotide sequence ID" value="XM_007769121.1"/>
</dbReference>
<dbReference type="FunFam" id="1.10.10.2150:FF:000001">
    <property type="entry name" value="Ribosomal RNA-processing protein 8"/>
    <property type="match status" value="1"/>
</dbReference>
<keyword evidence="5 9" id="KW-0808">Transferase</keyword>
<comment type="similarity">
    <text evidence="2 9">Belongs to the methyltransferase superfamily. RRP8 family.</text>
</comment>
<dbReference type="Proteomes" id="UP000053558">
    <property type="component" value="Unassembled WGS sequence"/>
</dbReference>
<name>A0A5M3MTF6_CONPW</name>
<protein>
    <recommendedName>
        <fullName evidence="8 9">Ribosomal RNA-processing protein 8</fullName>
        <ecNumber evidence="9">2.1.1.-</ecNumber>
    </recommendedName>
</protein>
<evidence type="ECO:0000256" key="2">
    <source>
        <dbReference type="ARBA" id="ARBA00006301"/>
    </source>
</evidence>
<comment type="caution">
    <text evidence="10">The sequence shown here is derived from an EMBL/GenBank/DDBJ whole genome shotgun (WGS) entry which is preliminary data.</text>
</comment>
<dbReference type="InterPro" id="IPR029063">
    <property type="entry name" value="SAM-dependent_MTases_sf"/>
</dbReference>
<keyword evidence="4 9" id="KW-0489">Methyltransferase</keyword>
<evidence type="ECO:0000256" key="9">
    <source>
        <dbReference type="RuleBase" id="RU365074"/>
    </source>
</evidence>
<dbReference type="GO" id="GO:0042273">
    <property type="term" value="P:ribosomal large subunit biogenesis"/>
    <property type="evidence" value="ECO:0007669"/>
    <property type="project" value="TreeGrafter"/>
</dbReference>
<evidence type="ECO:0000256" key="8">
    <source>
        <dbReference type="ARBA" id="ARBA00076672"/>
    </source>
</evidence>
<dbReference type="EC" id="2.1.1.-" evidence="9"/>
<organism evidence="10 11">
    <name type="scientific">Coniophora puteana (strain RWD-64-598)</name>
    <name type="common">Brown rot fungus</name>
    <dbReference type="NCBI Taxonomy" id="741705"/>
    <lineage>
        <taxon>Eukaryota</taxon>
        <taxon>Fungi</taxon>
        <taxon>Dikarya</taxon>
        <taxon>Basidiomycota</taxon>
        <taxon>Agaricomycotina</taxon>
        <taxon>Agaricomycetes</taxon>
        <taxon>Agaricomycetidae</taxon>
        <taxon>Boletales</taxon>
        <taxon>Coniophorineae</taxon>
        <taxon>Coniophoraceae</taxon>
        <taxon>Coniophora</taxon>
    </lineage>
</organism>
<gene>
    <name evidence="10" type="ORF">CONPUDRAFT_53446</name>
</gene>
<dbReference type="AlphaFoldDB" id="A0A5M3MTF6"/>
<dbReference type="GO" id="GO:0005730">
    <property type="term" value="C:nucleolus"/>
    <property type="evidence" value="ECO:0007669"/>
    <property type="project" value="UniProtKB-SubCell"/>
</dbReference>
<evidence type="ECO:0000256" key="5">
    <source>
        <dbReference type="ARBA" id="ARBA00022679"/>
    </source>
</evidence>
<dbReference type="OrthoDB" id="10258825at2759"/>
<comment type="function">
    <text evidence="9">S-adenosyl-L-methionine-dependent methyltransferase that specifically methylates the N(1) position of adenine in helix 25.1 in 25S rRNA. Required both for ribosomal 40S and 60S subunits biogenesis. Required for efficient pre-rRNA cleavage at site A2.</text>
</comment>
<dbReference type="GO" id="GO:0016433">
    <property type="term" value="F:rRNA (adenine) methyltransferase activity"/>
    <property type="evidence" value="ECO:0007669"/>
    <property type="project" value="UniProtKB-ARBA"/>
</dbReference>
<evidence type="ECO:0000256" key="1">
    <source>
        <dbReference type="ARBA" id="ARBA00004604"/>
    </source>
</evidence>
<dbReference type="EMBL" id="JH711577">
    <property type="protein sequence ID" value="EIW82442.1"/>
    <property type="molecule type" value="Genomic_DNA"/>
</dbReference>
<dbReference type="OMA" id="KWPTNPL"/>
<keyword evidence="3 9" id="KW-0698">rRNA processing</keyword>
<dbReference type="Gene3D" id="1.10.10.2150">
    <property type="entry name" value="Ribosomal RNA-processing protein 8, N-terminal domain"/>
    <property type="match status" value="1"/>
</dbReference>
<reference evidence="11" key="1">
    <citation type="journal article" date="2012" name="Science">
        <title>The Paleozoic origin of enzymatic lignin decomposition reconstructed from 31 fungal genomes.</title>
        <authorList>
            <person name="Floudas D."/>
            <person name="Binder M."/>
            <person name="Riley R."/>
            <person name="Barry K."/>
            <person name="Blanchette R.A."/>
            <person name="Henrissat B."/>
            <person name="Martinez A.T."/>
            <person name="Otillar R."/>
            <person name="Spatafora J.W."/>
            <person name="Yadav J.S."/>
            <person name="Aerts A."/>
            <person name="Benoit I."/>
            <person name="Boyd A."/>
            <person name="Carlson A."/>
            <person name="Copeland A."/>
            <person name="Coutinho P.M."/>
            <person name="de Vries R.P."/>
            <person name="Ferreira P."/>
            <person name="Findley K."/>
            <person name="Foster B."/>
            <person name="Gaskell J."/>
            <person name="Glotzer D."/>
            <person name="Gorecki P."/>
            <person name="Heitman J."/>
            <person name="Hesse C."/>
            <person name="Hori C."/>
            <person name="Igarashi K."/>
            <person name="Jurgens J.A."/>
            <person name="Kallen N."/>
            <person name="Kersten P."/>
            <person name="Kohler A."/>
            <person name="Kuees U."/>
            <person name="Kumar T.K.A."/>
            <person name="Kuo A."/>
            <person name="LaButti K."/>
            <person name="Larrondo L.F."/>
            <person name="Lindquist E."/>
            <person name="Ling A."/>
            <person name="Lombard V."/>
            <person name="Lucas S."/>
            <person name="Lundell T."/>
            <person name="Martin R."/>
            <person name="McLaughlin D.J."/>
            <person name="Morgenstern I."/>
            <person name="Morin E."/>
            <person name="Murat C."/>
            <person name="Nagy L.G."/>
            <person name="Nolan M."/>
            <person name="Ohm R.A."/>
            <person name="Patyshakuliyeva A."/>
            <person name="Rokas A."/>
            <person name="Ruiz-Duenas F.J."/>
            <person name="Sabat G."/>
            <person name="Salamov A."/>
            <person name="Samejima M."/>
            <person name="Schmutz J."/>
            <person name="Slot J.C."/>
            <person name="St John F."/>
            <person name="Stenlid J."/>
            <person name="Sun H."/>
            <person name="Sun S."/>
            <person name="Syed K."/>
            <person name="Tsang A."/>
            <person name="Wiebenga A."/>
            <person name="Young D."/>
            <person name="Pisabarro A."/>
            <person name="Eastwood D.C."/>
            <person name="Martin F."/>
            <person name="Cullen D."/>
            <person name="Grigoriev I.V."/>
            <person name="Hibbett D.S."/>
        </authorList>
    </citation>
    <scope>NUCLEOTIDE SEQUENCE [LARGE SCALE GENOMIC DNA]</scope>
    <source>
        <strain evidence="11">RWD-64-598 SS2</strain>
    </source>
</reference>